<dbReference type="SUPFAM" id="SSF51197">
    <property type="entry name" value="Clavaminate synthase-like"/>
    <property type="match status" value="1"/>
</dbReference>
<dbReference type="InterPro" id="IPR050231">
    <property type="entry name" value="Iron_ascorbate_oxido_reductase"/>
</dbReference>
<evidence type="ECO:0000259" key="4">
    <source>
        <dbReference type="PROSITE" id="PS51471"/>
    </source>
</evidence>
<dbReference type="PROSITE" id="PS51471">
    <property type="entry name" value="FE2OG_OXY"/>
    <property type="match status" value="1"/>
</dbReference>
<dbReference type="GO" id="GO:0016491">
    <property type="term" value="F:oxidoreductase activity"/>
    <property type="evidence" value="ECO:0007669"/>
    <property type="project" value="UniProtKB-KW"/>
</dbReference>
<dbReference type="InterPro" id="IPR026992">
    <property type="entry name" value="DIOX_N"/>
</dbReference>
<evidence type="ECO:0000313" key="6">
    <source>
        <dbReference type="Proteomes" id="UP000515734"/>
    </source>
</evidence>
<evidence type="ECO:0000256" key="2">
    <source>
        <dbReference type="ARBA" id="ARBA00023194"/>
    </source>
</evidence>
<dbReference type="RefSeq" id="WP_185295317.1">
    <property type="nucleotide sequence ID" value="NZ_AP023287.1"/>
</dbReference>
<gene>
    <name evidence="5" type="ORF">NIIDNTM18_17800</name>
</gene>
<protein>
    <submittedName>
        <fullName evidence="5">Oxidoreductase</fullName>
    </submittedName>
</protein>
<dbReference type="AlphaFoldDB" id="A0A6S6P2Y3"/>
<reference evidence="5 6" key="1">
    <citation type="submission" date="2020-07" db="EMBL/GenBank/DDBJ databases">
        <title>Complete genome sequence of Mycolicibacterium litorale like strain isolated from cardiac implantable electronic device infection.</title>
        <authorList>
            <person name="Fukano H."/>
            <person name="Miyama H."/>
            <person name="Hoshino Y."/>
        </authorList>
    </citation>
    <scope>NUCLEOTIDE SEQUENCE [LARGE SCALE GENOMIC DNA]</scope>
    <source>
        <strain evidence="5 6">NIIDNTM18</strain>
    </source>
</reference>
<dbReference type="PRINTS" id="PR00682">
    <property type="entry name" value="IPNSYNTHASE"/>
</dbReference>
<sequence>MSGATSFTSVPVVDISGLLSADRAAQERVAADLGAAARDVGFFYISGSGIDESLFDRMLAATKEFFALPLEEKMRSYIGLSRCHRGYVPIGEEGVQNQTTPDLKEAFDTALDLPADDPDYLAGNPMLGPNTWPDLPGFSQAVTAYYTAVIDVGQRLLRAFAVALGEDPDVFSRHATKTPSQLRLIHYPYNPDAEDRMGIGAHTDYECFTLLKPTAPGLEVLNGAGEWIDVPPVPGTFVVNVGDMLELWTNGTFVATSHRVRKVKEERYSFPLFFNVDYHTEVKPLPQFAPRDDRPRSPLRAGEHLFAQTAQSFAYLRRRLDSGELALPEGSLALGQFGRQALQGMTS</sequence>
<dbReference type="Pfam" id="PF14226">
    <property type="entry name" value="DIOX_N"/>
    <property type="match status" value="1"/>
</dbReference>
<accession>A0A6S6P2Y3</accession>
<dbReference type="PANTHER" id="PTHR47990">
    <property type="entry name" value="2-OXOGLUTARATE (2OG) AND FE(II)-DEPENDENT OXYGENASE SUPERFAMILY PROTEIN-RELATED"/>
    <property type="match status" value="1"/>
</dbReference>
<comment type="pathway">
    <text evidence="1">Antibiotic biosynthesis.</text>
</comment>
<keyword evidence="3" id="KW-0479">Metal-binding</keyword>
<evidence type="ECO:0000256" key="3">
    <source>
        <dbReference type="RuleBase" id="RU003682"/>
    </source>
</evidence>
<dbReference type="GO" id="GO:0017000">
    <property type="term" value="P:antibiotic biosynthetic process"/>
    <property type="evidence" value="ECO:0007669"/>
    <property type="project" value="UniProtKB-KW"/>
</dbReference>
<dbReference type="InterPro" id="IPR027443">
    <property type="entry name" value="IPNS-like_sf"/>
</dbReference>
<comment type="similarity">
    <text evidence="3">Belongs to the iron/ascorbate-dependent oxidoreductase family.</text>
</comment>
<dbReference type="Gene3D" id="2.60.120.330">
    <property type="entry name" value="B-lactam Antibiotic, Isopenicillin N Synthase, Chain"/>
    <property type="match status" value="1"/>
</dbReference>
<keyword evidence="2" id="KW-0045">Antibiotic biosynthesis</keyword>
<organism evidence="5 6">
    <name type="scientific">Mycolicibacterium litorale</name>
    <dbReference type="NCBI Taxonomy" id="758802"/>
    <lineage>
        <taxon>Bacteria</taxon>
        <taxon>Bacillati</taxon>
        <taxon>Actinomycetota</taxon>
        <taxon>Actinomycetes</taxon>
        <taxon>Mycobacteriales</taxon>
        <taxon>Mycobacteriaceae</taxon>
        <taxon>Mycolicibacterium</taxon>
    </lineage>
</organism>
<keyword evidence="3" id="KW-0408">Iron</keyword>
<feature type="domain" description="Fe2OG dioxygenase" evidence="4">
    <location>
        <begin position="178"/>
        <end position="276"/>
    </location>
</feature>
<evidence type="ECO:0000256" key="1">
    <source>
        <dbReference type="ARBA" id="ARBA00004792"/>
    </source>
</evidence>
<dbReference type="GO" id="GO:0046872">
    <property type="term" value="F:metal ion binding"/>
    <property type="evidence" value="ECO:0007669"/>
    <property type="project" value="UniProtKB-KW"/>
</dbReference>
<proteinExistence type="inferred from homology"/>
<name>A0A6S6P2Y3_9MYCO</name>
<dbReference type="EMBL" id="AP023287">
    <property type="protein sequence ID" value="BCI52502.1"/>
    <property type="molecule type" value="Genomic_DNA"/>
</dbReference>
<dbReference type="InterPro" id="IPR005123">
    <property type="entry name" value="Oxoglu/Fe-dep_dioxygenase_dom"/>
</dbReference>
<dbReference type="Pfam" id="PF03171">
    <property type="entry name" value="2OG-FeII_Oxy"/>
    <property type="match status" value="1"/>
</dbReference>
<dbReference type="Proteomes" id="UP000515734">
    <property type="component" value="Chromosome"/>
</dbReference>
<evidence type="ECO:0000313" key="5">
    <source>
        <dbReference type="EMBL" id="BCI52502.1"/>
    </source>
</evidence>
<keyword evidence="3" id="KW-0560">Oxidoreductase</keyword>
<dbReference type="InterPro" id="IPR044861">
    <property type="entry name" value="IPNS-like_FE2OG_OXY"/>
</dbReference>